<gene>
    <name evidence="11" type="ORF">AC579_1494</name>
</gene>
<evidence type="ECO:0000256" key="2">
    <source>
        <dbReference type="ARBA" id="ARBA00022737"/>
    </source>
</evidence>
<keyword evidence="5 8" id="KW-0103">Bromodomain</keyword>
<feature type="domain" description="Bromo" evidence="10">
    <location>
        <begin position="64"/>
        <end position="134"/>
    </location>
</feature>
<feature type="region of interest" description="Disordered" evidence="9">
    <location>
        <begin position="374"/>
        <end position="411"/>
    </location>
</feature>
<dbReference type="SUPFAM" id="SSF47370">
    <property type="entry name" value="Bromodomain"/>
    <property type="match status" value="2"/>
</dbReference>
<keyword evidence="6" id="KW-0804">Transcription</keyword>
<dbReference type="GO" id="GO:0006368">
    <property type="term" value="P:transcription elongation by RNA polymerase II"/>
    <property type="evidence" value="ECO:0007669"/>
    <property type="project" value="TreeGrafter"/>
</dbReference>
<dbReference type="AlphaFoldDB" id="A0A139IK18"/>
<reference evidence="11 12" key="1">
    <citation type="submission" date="2015-07" db="EMBL/GenBank/DDBJ databases">
        <title>Comparative genomics of the Sigatoka disease complex on banana suggests a link between parallel evolutionary changes in Pseudocercospora fijiensis and Pseudocercospora eumusae and increased virulence on the banana host.</title>
        <authorList>
            <person name="Chang T.-C."/>
            <person name="Salvucci A."/>
            <person name="Crous P.W."/>
            <person name="Stergiopoulos I."/>
        </authorList>
    </citation>
    <scope>NUCLEOTIDE SEQUENCE [LARGE SCALE GENOMIC DNA]</scope>
    <source>
        <strain evidence="11 12">CBS 116634</strain>
    </source>
</reference>
<keyword evidence="4" id="KW-0805">Transcription regulation</keyword>
<dbReference type="Gene3D" id="1.20.920.10">
    <property type="entry name" value="Bromodomain-like"/>
    <property type="match status" value="2"/>
</dbReference>
<dbReference type="InterPro" id="IPR036427">
    <property type="entry name" value="Bromodomain-like_sf"/>
</dbReference>
<evidence type="ECO:0000256" key="7">
    <source>
        <dbReference type="ARBA" id="ARBA00023242"/>
    </source>
</evidence>
<dbReference type="Pfam" id="PF22994">
    <property type="entry name" value="RSC4_Ig_like"/>
    <property type="match status" value="1"/>
</dbReference>
<dbReference type="InterPro" id="IPR054551">
    <property type="entry name" value="RSC4_Ig-like"/>
</dbReference>
<evidence type="ECO:0000256" key="5">
    <source>
        <dbReference type="ARBA" id="ARBA00023117"/>
    </source>
</evidence>
<protein>
    <recommendedName>
        <fullName evidence="10">Bromo domain-containing protein</fullName>
    </recommendedName>
</protein>
<feature type="domain" description="Bromo" evidence="10">
    <location>
        <begin position="274"/>
        <end position="353"/>
    </location>
</feature>
<dbReference type="FunFam" id="1.20.920.10:FF:000083">
    <property type="entry name" value="WGS project CABT00000000 data, contig 2.8"/>
    <property type="match status" value="1"/>
</dbReference>
<feature type="compositionally biased region" description="Basic and acidic residues" evidence="9">
    <location>
        <begin position="199"/>
        <end position="212"/>
    </location>
</feature>
<evidence type="ECO:0000259" key="10">
    <source>
        <dbReference type="PROSITE" id="PS50014"/>
    </source>
</evidence>
<dbReference type="CDD" id="cd04369">
    <property type="entry name" value="Bromodomain"/>
    <property type="match status" value="2"/>
</dbReference>
<dbReference type="EMBL" id="LFZO01000067">
    <property type="protein sequence ID" value="KXT15059.1"/>
    <property type="molecule type" value="Genomic_DNA"/>
</dbReference>
<comment type="subcellular location">
    <subcellularLocation>
        <location evidence="1">Nucleus</location>
    </subcellularLocation>
</comment>
<comment type="caution">
    <text evidence="11">The sequence shown here is derived from an EMBL/GenBank/DDBJ whole genome shotgun (WGS) entry which is preliminary data.</text>
</comment>
<dbReference type="PRINTS" id="PR00503">
    <property type="entry name" value="BROMODOMAIN"/>
</dbReference>
<dbReference type="InterPro" id="IPR037382">
    <property type="entry name" value="Rsc/polybromo"/>
</dbReference>
<feature type="compositionally biased region" description="Polar residues" evidence="9">
    <location>
        <begin position="393"/>
        <end position="404"/>
    </location>
</feature>
<dbReference type="STRING" id="113226.A0A139IK18"/>
<feature type="compositionally biased region" description="Low complexity" evidence="9">
    <location>
        <begin position="485"/>
        <end position="497"/>
    </location>
</feature>
<dbReference type="PROSITE" id="PS50014">
    <property type="entry name" value="BROMODOMAIN_2"/>
    <property type="match status" value="2"/>
</dbReference>
<feature type="region of interest" description="Disordered" evidence="9">
    <location>
        <begin position="1"/>
        <end position="24"/>
    </location>
</feature>
<dbReference type="OrthoDB" id="6017at2759"/>
<dbReference type="InterPro" id="IPR001487">
    <property type="entry name" value="Bromodomain"/>
</dbReference>
<dbReference type="SMART" id="SM00297">
    <property type="entry name" value="BROMO"/>
    <property type="match status" value="2"/>
</dbReference>
<accession>A0A139IK18</accession>
<name>A0A139IK18_9PEZI</name>
<evidence type="ECO:0000256" key="9">
    <source>
        <dbReference type="SAM" id="MobiDB-lite"/>
    </source>
</evidence>
<keyword evidence="3" id="KW-0156">Chromatin regulator</keyword>
<keyword evidence="7" id="KW-0539">Nucleus</keyword>
<evidence type="ECO:0000313" key="12">
    <source>
        <dbReference type="Proteomes" id="UP000073492"/>
    </source>
</evidence>
<evidence type="ECO:0000256" key="6">
    <source>
        <dbReference type="ARBA" id="ARBA00023163"/>
    </source>
</evidence>
<dbReference type="GO" id="GO:0006338">
    <property type="term" value="P:chromatin remodeling"/>
    <property type="evidence" value="ECO:0007669"/>
    <property type="project" value="InterPro"/>
</dbReference>
<dbReference type="GO" id="GO:0003682">
    <property type="term" value="F:chromatin binding"/>
    <property type="evidence" value="ECO:0007669"/>
    <property type="project" value="TreeGrafter"/>
</dbReference>
<organism evidence="11 12">
    <name type="scientific">Pseudocercospora musae</name>
    <dbReference type="NCBI Taxonomy" id="113226"/>
    <lineage>
        <taxon>Eukaryota</taxon>
        <taxon>Fungi</taxon>
        <taxon>Dikarya</taxon>
        <taxon>Ascomycota</taxon>
        <taxon>Pezizomycotina</taxon>
        <taxon>Dothideomycetes</taxon>
        <taxon>Dothideomycetidae</taxon>
        <taxon>Mycosphaerellales</taxon>
        <taxon>Mycosphaerellaceae</taxon>
        <taxon>Pseudocercospora</taxon>
    </lineage>
</organism>
<evidence type="ECO:0000256" key="8">
    <source>
        <dbReference type="PROSITE-ProRule" id="PRU00035"/>
    </source>
</evidence>
<sequence length="887" mass="96418">MDSSRKRKAPPNAPPTNTEASASKKIKLLNSNPAPQANGDSNLSAVQRVGFKLITQLSKASDKTNRPITNAFEELPSREELPEYYQVTRLPIAISTIKEKLQKDAYPSVSALESDFKRMIQNAKDYNEPKSIIYEDAERIRKLIYNFMKVNNPEYSRNPNYTAVATPIPGAAAPPPSTKITLTNGAHAKETSKPVQSREPAKDEQASKDASTKLRLSVAPKLSEPPSDRKSSVAPSAATGGDAMEAIDMDFTGKSFQEAQEMICAEAIQYTDDDGMAIFTPFVYLPSRKLEDYYKVIKHPVSIKGVQKLVKGVHGRNAPTGHTDFKTWDQFEQEVSFIWRNARDYNEDGSDMYQLANEFEEYFKSRLAEAKDKIEEPASTRLKLGGPKPPQKTGITLNLSQHRASPTPGVSVDNEALARQRAMVQAGANGHQAQQRPTPTANGVKPSPQPTATDAPRPPGSAQLPMPPGGVRDEKVSTMSPAPAPQQLPAQPLSNGMMPPPLMRPPSGSPFPGGSMAAQAPSYHYAPPHALPTTALRKYSASQALLPVVKLSTHPHLRNITTPYSLDITPHATLTHQSTTITLPSTHYYLTIAPTISRELAMGRAYKLFVSVNGTRLTQRDTQFHADNGKRTHVYEGSLAQGVNRIEIECAAAKLGENGDGKGLDVEKVTSVGTPGIGISQDAVDDQYGRLFPLPVACDVAMLCGAFATTPSLATEGSSLPQEQQKRVPSRVKHARLPALPSRCLPSPSSDFISKPASAQPFTRASGNTSTPARICSHMPRSSRAVNAIIFLCTFIVALQFYCTCELVRRLAEAANEADMDVRLRPFEDAIISVCARSFLQVLLWRICLRMVATQCSDGPLFGSVDCGDGDGGRVCVWVREAAIRPG</sequence>
<dbReference type="Pfam" id="PF00439">
    <property type="entry name" value="Bromodomain"/>
    <property type="match status" value="2"/>
</dbReference>
<feature type="region of interest" description="Disordered" evidence="9">
    <location>
        <begin position="167"/>
        <end position="241"/>
    </location>
</feature>
<evidence type="ECO:0000256" key="4">
    <source>
        <dbReference type="ARBA" id="ARBA00023015"/>
    </source>
</evidence>
<dbReference type="PANTHER" id="PTHR16062:SF19">
    <property type="entry name" value="PROTEIN POLYBROMO-1"/>
    <property type="match status" value="1"/>
</dbReference>
<keyword evidence="2" id="KW-0677">Repeat</keyword>
<dbReference type="GO" id="GO:0016586">
    <property type="term" value="C:RSC-type complex"/>
    <property type="evidence" value="ECO:0007669"/>
    <property type="project" value="InterPro"/>
</dbReference>
<evidence type="ECO:0000256" key="3">
    <source>
        <dbReference type="ARBA" id="ARBA00022853"/>
    </source>
</evidence>
<proteinExistence type="predicted"/>
<dbReference type="PANTHER" id="PTHR16062">
    <property type="entry name" value="SWI/SNF-RELATED"/>
    <property type="match status" value="1"/>
</dbReference>
<feature type="compositionally biased region" description="Polar residues" evidence="9">
    <location>
        <begin position="431"/>
        <end position="441"/>
    </location>
</feature>
<evidence type="ECO:0000256" key="1">
    <source>
        <dbReference type="ARBA" id="ARBA00004123"/>
    </source>
</evidence>
<dbReference type="Proteomes" id="UP000073492">
    <property type="component" value="Unassembled WGS sequence"/>
</dbReference>
<evidence type="ECO:0000313" key="11">
    <source>
        <dbReference type="EMBL" id="KXT15059.1"/>
    </source>
</evidence>
<keyword evidence="12" id="KW-1185">Reference proteome</keyword>
<feature type="region of interest" description="Disordered" evidence="9">
    <location>
        <begin position="424"/>
        <end position="505"/>
    </location>
</feature>